<dbReference type="SMART" id="SM00344">
    <property type="entry name" value="HTH_ASNC"/>
    <property type="match status" value="1"/>
</dbReference>
<dbReference type="InterPro" id="IPR036390">
    <property type="entry name" value="WH_DNA-bd_sf"/>
</dbReference>
<dbReference type="Gene3D" id="1.10.10.10">
    <property type="entry name" value="Winged helix-like DNA-binding domain superfamily/Winged helix DNA-binding domain"/>
    <property type="match status" value="1"/>
</dbReference>
<dbReference type="InterPro" id="IPR036388">
    <property type="entry name" value="WH-like_DNA-bd_sf"/>
</dbReference>
<dbReference type="PANTHER" id="PTHR30154">
    <property type="entry name" value="LEUCINE-RESPONSIVE REGULATORY PROTEIN"/>
    <property type="match status" value="1"/>
</dbReference>
<dbReference type="SUPFAM" id="SSF54909">
    <property type="entry name" value="Dimeric alpha+beta barrel"/>
    <property type="match status" value="1"/>
</dbReference>
<evidence type="ECO:0000256" key="1">
    <source>
        <dbReference type="ARBA" id="ARBA00023015"/>
    </source>
</evidence>
<dbReference type="RefSeq" id="WP_309240324.1">
    <property type="nucleotide sequence ID" value="NZ_JBHSXE010000001.1"/>
</dbReference>
<accession>A0ABW2CRT2</accession>
<evidence type="ECO:0000256" key="3">
    <source>
        <dbReference type="ARBA" id="ARBA00023163"/>
    </source>
</evidence>
<dbReference type="Gene3D" id="3.30.70.920">
    <property type="match status" value="1"/>
</dbReference>
<feature type="domain" description="HTH asnC-type" evidence="4">
    <location>
        <begin position="9"/>
        <end position="70"/>
    </location>
</feature>
<keyword evidence="6" id="KW-1185">Reference proteome</keyword>
<dbReference type="InterPro" id="IPR011008">
    <property type="entry name" value="Dimeric_a/b-barrel"/>
</dbReference>
<keyword evidence="1" id="KW-0805">Transcription regulation</keyword>
<sequence length="164" mass="18267">MPDDVKVKLDATDWQIVAELQRDARVSFSELGRRVSLTPPAVAERVRRLRDRGVIEGFTARIDLERVGLPILAFVTIRFPGSDYREYIRRIRGIDEIVECHHVTGDDCFIAKVAARSMRHLEEVVAGLARFGSTSTTVVYSTIVRDRALTGDLADGHPRGPAAP</sequence>
<dbReference type="Pfam" id="PF01037">
    <property type="entry name" value="AsnC_trans_reg"/>
    <property type="match status" value="1"/>
</dbReference>
<reference evidence="6" key="1">
    <citation type="journal article" date="2019" name="Int. J. Syst. Evol. Microbiol.">
        <title>The Global Catalogue of Microorganisms (GCM) 10K type strain sequencing project: providing services to taxonomists for standard genome sequencing and annotation.</title>
        <authorList>
            <consortium name="The Broad Institute Genomics Platform"/>
            <consortium name="The Broad Institute Genome Sequencing Center for Infectious Disease"/>
            <person name="Wu L."/>
            <person name="Ma J."/>
        </authorList>
    </citation>
    <scope>NUCLEOTIDE SEQUENCE [LARGE SCALE GENOMIC DNA]</scope>
    <source>
        <strain evidence="6">JCM 3369</strain>
    </source>
</reference>
<dbReference type="InterPro" id="IPR019888">
    <property type="entry name" value="Tscrpt_reg_AsnC-like"/>
</dbReference>
<organism evidence="5 6">
    <name type="scientific">Actinomadura yumaensis</name>
    <dbReference type="NCBI Taxonomy" id="111807"/>
    <lineage>
        <taxon>Bacteria</taxon>
        <taxon>Bacillati</taxon>
        <taxon>Actinomycetota</taxon>
        <taxon>Actinomycetes</taxon>
        <taxon>Streptosporangiales</taxon>
        <taxon>Thermomonosporaceae</taxon>
        <taxon>Actinomadura</taxon>
    </lineage>
</organism>
<dbReference type="Proteomes" id="UP001596380">
    <property type="component" value="Unassembled WGS sequence"/>
</dbReference>
<protein>
    <submittedName>
        <fullName evidence="5">Lrp/AsnC family transcriptional regulator</fullName>
    </submittedName>
</protein>
<dbReference type="Pfam" id="PF13404">
    <property type="entry name" value="HTH_AsnC-type"/>
    <property type="match status" value="1"/>
</dbReference>
<keyword evidence="3" id="KW-0804">Transcription</keyword>
<keyword evidence="2" id="KW-0238">DNA-binding</keyword>
<evidence type="ECO:0000256" key="2">
    <source>
        <dbReference type="ARBA" id="ARBA00023125"/>
    </source>
</evidence>
<dbReference type="SUPFAM" id="SSF46785">
    <property type="entry name" value="Winged helix' DNA-binding domain"/>
    <property type="match status" value="1"/>
</dbReference>
<dbReference type="EMBL" id="JBHSXS010000021">
    <property type="protein sequence ID" value="MFC6883691.1"/>
    <property type="molecule type" value="Genomic_DNA"/>
</dbReference>
<proteinExistence type="predicted"/>
<name>A0ABW2CRT2_9ACTN</name>
<dbReference type="InterPro" id="IPR000485">
    <property type="entry name" value="AsnC-type_HTH_dom"/>
</dbReference>
<evidence type="ECO:0000313" key="5">
    <source>
        <dbReference type="EMBL" id="MFC6883691.1"/>
    </source>
</evidence>
<comment type="caution">
    <text evidence="5">The sequence shown here is derived from an EMBL/GenBank/DDBJ whole genome shotgun (WGS) entry which is preliminary data.</text>
</comment>
<gene>
    <name evidence="5" type="ORF">ACFQKB_28310</name>
</gene>
<evidence type="ECO:0000259" key="4">
    <source>
        <dbReference type="PROSITE" id="PS50956"/>
    </source>
</evidence>
<dbReference type="PANTHER" id="PTHR30154:SF53">
    <property type="entry name" value="HTH-TYPE TRANSCRIPTIONAL REGULATOR LRPC"/>
    <property type="match status" value="1"/>
</dbReference>
<evidence type="ECO:0000313" key="6">
    <source>
        <dbReference type="Proteomes" id="UP001596380"/>
    </source>
</evidence>
<dbReference type="InterPro" id="IPR019887">
    <property type="entry name" value="Tscrpt_reg_AsnC/Lrp_C"/>
</dbReference>
<dbReference type="PRINTS" id="PR00033">
    <property type="entry name" value="HTHASNC"/>
</dbReference>
<dbReference type="PROSITE" id="PS50956">
    <property type="entry name" value="HTH_ASNC_2"/>
    <property type="match status" value="1"/>
</dbReference>